<evidence type="ECO:0000256" key="3">
    <source>
        <dbReference type="RuleBase" id="RU361153"/>
    </source>
</evidence>
<dbReference type="InterPro" id="IPR001547">
    <property type="entry name" value="Glyco_hydro_5"/>
</dbReference>
<feature type="signal peptide" evidence="4">
    <location>
        <begin position="1"/>
        <end position="21"/>
    </location>
</feature>
<accession>A0ABT1BRM4</accession>
<evidence type="ECO:0000256" key="2">
    <source>
        <dbReference type="ARBA" id="ARBA00023295"/>
    </source>
</evidence>
<dbReference type="Proteomes" id="UP001204851">
    <property type="component" value="Unassembled WGS sequence"/>
</dbReference>
<feature type="chain" id="PRO_5045368184" evidence="4">
    <location>
        <begin position="22"/>
        <end position="335"/>
    </location>
</feature>
<evidence type="ECO:0000256" key="4">
    <source>
        <dbReference type="SAM" id="SignalP"/>
    </source>
</evidence>
<dbReference type="PANTHER" id="PTHR34142:SF1">
    <property type="entry name" value="GLYCOSIDE HYDROLASE FAMILY 5 DOMAIN-CONTAINING PROTEIN"/>
    <property type="match status" value="1"/>
</dbReference>
<dbReference type="PANTHER" id="PTHR34142">
    <property type="entry name" value="ENDO-BETA-1,4-GLUCANASE A"/>
    <property type="match status" value="1"/>
</dbReference>
<name>A0ABT1BRM4_9BURK</name>
<comment type="similarity">
    <text evidence="3">Belongs to the glycosyl hydrolase 5 (cellulase A) family.</text>
</comment>
<reference evidence="6 7" key="1">
    <citation type="submission" date="2022-06" db="EMBL/GenBank/DDBJ databases">
        <title>Ideonella sp. NS12-5 Genome sequencing and assembly.</title>
        <authorList>
            <person name="Jung Y."/>
        </authorList>
    </citation>
    <scope>NUCLEOTIDE SEQUENCE [LARGE SCALE GENOMIC DNA]</scope>
    <source>
        <strain evidence="6 7">NS12-5</strain>
    </source>
</reference>
<evidence type="ECO:0000313" key="7">
    <source>
        <dbReference type="Proteomes" id="UP001204851"/>
    </source>
</evidence>
<dbReference type="InterPro" id="IPR017853">
    <property type="entry name" value="GH"/>
</dbReference>
<evidence type="ECO:0000256" key="1">
    <source>
        <dbReference type="ARBA" id="ARBA00022801"/>
    </source>
</evidence>
<proteinExistence type="inferred from homology"/>
<evidence type="ECO:0000259" key="5">
    <source>
        <dbReference type="Pfam" id="PF00150"/>
    </source>
</evidence>
<dbReference type="EMBL" id="JAMXMC010000013">
    <property type="protein sequence ID" value="MCO5978887.1"/>
    <property type="molecule type" value="Genomic_DNA"/>
</dbReference>
<dbReference type="RefSeq" id="WP_252771850.1">
    <property type="nucleotide sequence ID" value="NZ_JAMXMC010000013.1"/>
</dbReference>
<dbReference type="Gene3D" id="3.20.20.80">
    <property type="entry name" value="Glycosidases"/>
    <property type="match status" value="1"/>
</dbReference>
<gene>
    <name evidence="6" type="ORF">M0L44_19485</name>
</gene>
<dbReference type="GO" id="GO:0016787">
    <property type="term" value="F:hydrolase activity"/>
    <property type="evidence" value="ECO:0007669"/>
    <property type="project" value="UniProtKB-KW"/>
</dbReference>
<dbReference type="Pfam" id="PF00150">
    <property type="entry name" value="Cellulase"/>
    <property type="match status" value="1"/>
</dbReference>
<keyword evidence="2 3" id="KW-0326">Glycosidase</keyword>
<keyword evidence="7" id="KW-1185">Reference proteome</keyword>
<organism evidence="6 7">
    <name type="scientific">Ideonella oryzae</name>
    <dbReference type="NCBI Taxonomy" id="2937441"/>
    <lineage>
        <taxon>Bacteria</taxon>
        <taxon>Pseudomonadati</taxon>
        <taxon>Pseudomonadota</taxon>
        <taxon>Betaproteobacteria</taxon>
        <taxon>Burkholderiales</taxon>
        <taxon>Sphaerotilaceae</taxon>
        <taxon>Ideonella</taxon>
    </lineage>
</organism>
<sequence>MRRISALLLLLCGLQFLVVRGAEGACSSPVRGINLVPLPTGWVNGQVVNQFPGEEHVTYYKSVGFNAIRLPINWEAAQPVLMGELSSAYLNDLKQFLAKADAQGVPVMVEVHNYDRYQGKLIGSPEVPVAAFQDLWHRLADALKDQKIVYGYGLMNEPHDTNGTWQTSAQYGVNGVRSVDSSRKIYVGGDGWSNSQLWPSNHPAPFVTDPAGKIIYEAHMYLDDDFSGIYKNPFNPAVDIVKRANDRLAPFVNWLKTYGQKGAIGETGVPGNDERWIPGLMTTVQVADAACVETYMWAGGRWSAGYILSLEPTSAGDKPQINALRPYFQSTAIRR</sequence>
<comment type="caution">
    <text evidence="6">The sequence shown here is derived from an EMBL/GenBank/DDBJ whole genome shotgun (WGS) entry which is preliminary data.</text>
</comment>
<evidence type="ECO:0000313" key="6">
    <source>
        <dbReference type="EMBL" id="MCO5978887.1"/>
    </source>
</evidence>
<feature type="domain" description="Glycoside hydrolase family 5" evidence="5">
    <location>
        <begin position="34"/>
        <end position="278"/>
    </location>
</feature>
<keyword evidence="1 3" id="KW-0378">Hydrolase</keyword>
<protein>
    <submittedName>
        <fullName evidence="6">Glycoside hydrolase family 5 protein</fullName>
    </submittedName>
</protein>
<keyword evidence="4" id="KW-0732">Signal</keyword>
<dbReference type="SUPFAM" id="SSF51445">
    <property type="entry name" value="(Trans)glycosidases"/>
    <property type="match status" value="1"/>
</dbReference>